<proteinExistence type="predicted"/>
<keyword evidence="3" id="KW-1185">Reference proteome</keyword>
<feature type="region of interest" description="Disordered" evidence="1">
    <location>
        <begin position="1"/>
        <end position="20"/>
    </location>
</feature>
<accession>A0A0E0FZ72</accession>
<name>A0A0E0FZ72_ORYNI</name>
<organism evidence="2">
    <name type="scientific">Oryza nivara</name>
    <name type="common">Indian wild rice</name>
    <name type="synonym">Oryza sativa f. spontanea</name>
    <dbReference type="NCBI Taxonomy" id="4536"/>
    <lineage>
        <taxon>Eukaryota</taxon>
        <taxon>Viridiplantae</taxon>
        <taxon>Streptophyta</taxon>
        <taxon>Embryophyta</taxon>
        <taxon>Tracheophyta</taxon>
        <taxon>Spermatophyta</taxon>
        <taxon>Magnoliopsida</taxon>
        <taxon>Liliopsida</taxon>
        <taxon>Poales</taxon>
        <taxon>Poaceae</taxon>
        <taxon>BOP clade</taxon>
        <taxon>Oryzoideae</taxon>
        <taxon>Oryzeae</taxon>
        <taxon>Oryzinae</taxon>
        <taxon>Oryza</taxon>
    </lineage>
</organism>
<feature type="compositionally biased region" description="Basic and acidic residues" evidence="1">
    <location>
        <begin position="1"/>
        <end position="19"/>
    </location>
</feature>
<reference evidence="2" key="1">
    <citation type="submission" date="2015-04" db="UniProtKB">
        <authorList>
            <consortium name="EnsemblPlants"/>
        </authorList>
    </citation>
    <scope>IDENTIFICATION</scope>
    <source>
        <strain evidence="2">SL10</strain>
    </source>
</reference>
<evidence type="ECO:0000313" key="3">
    <source>
        <dbReference type="Proteomes" id="UP000006591"/>
    </source>
</evidence>
<reference evidence="2" key="2">
    <citation type="submission" date="2018-04" db="EMBL/GenBank/DDBJ databases">
        <title>OnivRS2 (Oryza nivara Reference Sequence Version 2).</title>
        <authorList>
            <person name="Zhang J."/>
            <person name="Kudrna D."/>
            <person name="Lee S."/>
            <person name="Talag J."/>
            <person name="Rajasekar S."/>
            <person name="Welchert J."/>
            <person name="Hsing Y.-I."/>
            <person name="Wing R.A."/>
        </authorList>
    </citation>
    <scope>NUCLEOTIDE SEQUENCE [LARGE SCALE GENOMIC DNA]</scope>
</reference>
<dbReference type="Gramene" id="ONIVA01G50840.1">
    <property type="protein sequence ID" value="ONIVA01G50840.1"/>
    <property type="gene ID" value="ONIVA01G50840"/>
</dbReference>
<evidence type="ECO:0000313" key="2">
    <source>
        <dbReference type="EnsemblPlants" id="ONIVA01G50840.1"/>
    </source>
</evidence>
<dbReference type="AlphaFoldDB" id="A0A0E0FZ72"/>
<evidence type="ECO:0000256" key="1">
    <source>
        <dbReference type="SAM" id="MobiDB-lite"/>
    </source>
</evidence>
<sequence>MVAEPLVHKEDEASDEQRQGRCVRRRRGWMTEGRHPVVRGGQRHVARRQPVLLAVGRRGGAAACRAMTRGSWRSRSCLGRWCMRQALLGFDHVYAGCSDAAAISSR</sequence>
<dbReference type="HOGENOM" id="CLU_2227490_0_0_1"/>
<protein>
    <submittedName>
        <fullName evidence="2">Uncharacterized protein</fullName>
    </submittedName>
</protein>
<dbReference type="Proteomes" id="UP000006591">
    <property type="component" value="Chromosome 1"/>
</dbReference>
<dbReference type="EnsemblPlants" id="ONIVA01G50840.1">
    <property type="protein sequence ID" value="ONIVA01G50840.1"/>
    <property type="gene ID" value="ONIVA01G50840"/>
</dbReference>